<accession>A0A934WPI8</accession>
<name>A0A934WPI8_9FIRM</name>
<dbReference type="InterPro" id="IPR025373">
    <property type="entry name" value="DUF4363"/>
</dbReference>
<dbReference type="AlphaFoldDB" id="A0A934WPI8"/>
<dbReference type="Pfam" id="PF14276">
    <property type="entry name" value="DUF4363"/>
    <property type="match status" value="1"/>
</dbReference>
<organism evidence="2 3">
    <name type="scientific">Ruminococcus difficilis</name>
    <dbReference type="NCBI Taxonomy" id="2763069"/>
    <lineage>
        <taxon>Bacteria</taxon>
        <taxon>Bacillati</taxon>
        <taxon>Bacillota</taxon>
        <taxon>Clostridia</taxon>
        <taxon>Eubacteriales</taxon>
        <taxon>Oscillospiraceae</taxon>
        <taxon>Ruminococcus</taxon>
    </lineage>
</organism>
<feature type="transmembrane region" description="Helical" evidence="1">
    <location>
        <begin position="6"/>
        <end position="25"/>
    </location>
</feature>
<keyword evidence="3" id="KW-1185">Reference proteome</keyword>
<proteinExistence type="predicted"/>
<evidence type="ECO:0000256" key="1">
    <source>
        <dbReference type="SAM" id="Phobius"/>
    </source>
</evidence>
<gene>
    <name evidence="2" type="ORF">JKK62_05525</name>
</gene>
<reference evidence="2" key="1">
    <citation type="submission" date="2021-01" db="EMBL/GenBank/DDBJ databases">
        <title>Genome public.</title>
        <authorList>
            <person name="Liu C."/>
            <person name="Sun Q."/>
        </authorList>
    </citation>
    <scope>NUCLEOTIDE SEQUENCE</scope>
    <source>
        <strain evidence="2">M6</strain>
    </source>
</reference>
<keyword evidence="1" id="KW-1133">Transmembrane helix</keyword>
<dbReference type="EMBL" id="JAEQMG010000048">
    <property type="protein sequence ID" value="MBK6088116.1"/>
    <property type="molecule type" value="Genomic_DNA"/>
</dbReference>
<evidence type="ECO:0000313" key="3">
    <source>
        <dbReference type="Proteomes" id="UP000633365"/>
    </source>
</evidence>
<keyword evidence="1" id="KW-0812">Transmembrane</keyword>
<dbReference type="Proteomes" id="UP000633365">
    <property type="component" value="Unassembled WGS sequence"/>
</dbReference>
<dbReference type="RefSeq" id="WP_186832882.1">
    <property type="nucleotide sequence ID" value="NZ_JAEQMG010000048.1"/>
</dbReference>
<protein>
    <submittedName>
        <fullName evidence="2">DUF4363 family protein</fullName>
    </submittedName>
</protein>
<sequence>MKRGWIALGMIALAMLLGGVEYIYVTSNADAYIKMLDSADEKMMHNEVLDAETEAEKLDNRFRKQSGMFNIFMFHSEVGHISSDLAMLKQYAKTADTEDFLATSACARRKIQDIKNAKLMKWENIL</sequence>
<comment type="caution">
    <text evidence="2">The sequence shown here is derived from an EMBL/GenBank/DDBJ whole genome shotgun (WGS) entry which is preliminary data.</text>
</comment>
<evidence type="ECO:0000313" key="2">
    <source>
        <dbReference type="EMBL" id="MBK6088116.1"/>
    </source>
</evidence>
<keyword evidence="1" id="KW-0472">Membrane</keyword>